<dbReference type="CDD" id="cd00093">
    <property type="entry name" value="HTH_XRE"/>
    <property type="match status" value="1"/>
</dbReference>
<feature type="domain" description="HTH cro/C1-type" evidence="1">
    <location>
        <begin position="18"/>
        <end position="74"/>
    </location>
</feature>
<dbReference type="Pfam" id="PF13560">
    <property type="entry name" value="HTH_31"/>
    <property type="match status" value="1"/>
</dbReference>
<dbReference type="InterPro" id="IPR043917">
    <property type="entry name" value="DUF5753"/>
</dbReference>
<dbReference type="PROSITE" id="PS50943">
    <property type="entry name" value="HTH_CROC1"/>
    <property type="match status" value="1"/>
</dbReference>
<accession>A0ABW4GJN2</accession>
<gene>
    <name evidence="2" type="ORF">ACFSJ0_36325</name>
</gene>
<evidence type="ECO:0000259" key="1">
    <source>
        <dbReference type="PROSITE" id="PS50943"/>
    </source>
</evidence>
<organism evidence="2 3">
    <name type="scientific">Nonomuraea guangzhouensis</name>
    <dbReference type="NCBI Taxonomy" id="1291555"/>
    <lineage>
        <taxon>Bacteria</taxon>
        <taxon>Bacillati</taxon>
        <taxon>Actinomycetota</taxon>
        <taxon>Actinomycetes</taxon>
        <taxon>Streptosporangiales</taxon>
        <taxon>Streptosporangiaceae</taxon>
        <taxon>Nonomuraea</taxon>
    </lineage>
</organism>
<dbReference type="Proteomes" id="UP001597097">
    <property type="component" value="Unassembled WGS sequence"/>
</dbReference>
<name>A0ABW4GJN2_9ACTN</name>
<comment type="caution">
    <text evidence="2">The sequence shown here is derived from an EMBL/GenBank/DDBJ whole genome shotgun (WGS) entry which is preliminary data.</text>
</comment>
<dbReference type="EMBL" id="JBHUCM010000032">
    <property type="protein sequence ID" value="MFD1542569.1"/>
    <property type="molecule type" value="Genomic_DNA"/>
</dbReference>
<dbReference type="RefSeq" id="WP_219534299.1">
    <property type="nucleotide sequence ID" value="NZ_JAHKRM010000021.1"/>
</dbReference>
<dbReference type="InterPro" id="IPR001387">
    <property type="entry name" value="Cro/C1-type_HTH"/>
</dbReference>
<evidence type="ECO:0000313" key="3">
    <source>
        <dbReference type="Proteomes" id="UP001597097"/>
    </source>
</evidence>
<dbReference type="SMART" id="SM00530">
    <property type="entry name" value="HTH_XRE"/>
    <property type="match status" value="1"/>
</dbReference>
<reference evidence="3" key="1">
    <citation type="journal article" date="2019" name="Int. J. Syst. Evol. Microbiol.">
        <title>The Global Catalogue of Microorganisms (GCM) 10K type strain sequencing project: providing services to taxonomists for standard genome sequencing and annotation.</title>
        <authorList>
            <consortium name="The Broad Institute Genomics Platform"/>
            <consortium name="The Broad Institute Genome Sequencing Center for Infectious Disease"/>
            <person name="Wu L."/>
            <person name="Ma J."/>
        </authorList>
    </citation>
    <scope>NUCLEOTIDE SEQUENCE [LARGE SCALE GENOMIC DNA]</scope>
    <source>
        <strain evidence="3">CGMCC 1.15399</strain>
    </source>
</reference>
<evidence type="ECO:0000313" key="2">
    <source>
        <dbReference type="EMBL" id="MFD1542569.1"/>
    </source>
</evidence>
<dbReference type="Pfam" id="PF19054">
    <property type="entry name" value="DUF5753"/>
    <property type="match status" value="1"/>
</dbReference>
<sequence>MTAETSPTVRRRRLASELRRLRNERGMSMQAVADHMEITTASLSRIETGRRGIRPRDLRFLLDLYEIVDPEREALLALNREAQQKGWWRQYGNVLSGEYATLIGLEAEAGSVQNYEQSLVPGLLQTEAYTRVITAAFRPGDSPDEIDHLVAVRLKRQERINDRDFTLSAIVSEAVLCQHIGSASVRAEQLKHLAEMNQRANVMVQVLPFRAGAHAALTGPFSILRFPGANNMDIVYLENMTSAVYLEEAPEVGTYESVFDYLKASALSPNDSASMLIEVTERLA</sequence>
<protein>
    <submittedName>
        <fullName evidence="2">Helix-turn-helix domain-containing protein</fullName>
    </submittedName>
</protein>
<keyword evidence="3" id="KW-1185">Reference proteome</keyword>
<proteinExistence type="predicted"/>